<dbReference type="Pfam" id="PF22564">
    <property type="entry name" value="HAAS"/>
    <property type="match status" value="1"/>
</dbReference>
<dbReference type="RefSeq" id="WP_072578532.1">
    <property type="nucleotide sequence ID" value="NZ_CP016020.1"/>
</dbReference>
<evidence type="ECO:0000313" key="2">
    <source>
        <dbReference type="EMBL" id="APH03743.1"/>
    </source>
</evidence>
<evidence type="ECO:0000256" key="1">
    <source>
        <dbReference type="SAM" id="Phobius"/>
    </source>
</evidence>
<dbReference type="OrthoDB" id="2705958at2"/>
<dbReference type="EMBL" id="CP016020">
    <property type="protein sequence ID" value="APH03743.1"/>
    <property type="molecule type" value="Genomic_DNA"/>
</dbReference>
<evidence type="ECO:0000313" key="3">
    <source>
        <dbReference type="Proteomes" id="UP000181936"/>
    </source>
</evidence>
<feature type="transmembrane region" description="Helical" evidence="1">
    <location>
        <begin position="76"/>
        <end position="97"/>
    </location>
</feature>
<dbReference type="STRING" id="1547283.A9C19_02635"/>
<reference evidence="2 3" key="1">
    <citation type="journal article" date="2016" name="Sci. Rep.">
        <title>Complete genome sequence and transcriptomic analysis of a novel marine strain Bacillus weihaiensis reveals the mechanism of brown algae degradation.</title>
        <authorList>
            <person name="Zhu Y."/>
            <person name="Chen P."/>
            <person name="Bao Y."/>
            <person name="Men Y."/>
            <person name="Zeng Y."/>
            <person name="Yang J."/>
            <person name="Sun J."/>
            <person name="Sun Y."/>
        </authorList>
    </citation>
    <scope>NUCLEOTIDE SEQUENCE [LARGE SCALE GENOMIC DNA]</scope>
    <source>
        <strain evidence="2 3">Alg07</strain>
    </source>
</reference>
<gene>
    <name evidence="2" type="ORF">A9C19_02635</name>
</gene>
<keyword evidence="1" id="KW-0812">Transmembrane</keyword>
<feature type="transmembrane region" description="Helical" evidence="1">
    <location>
        <begin position="178"/>
        <end position="200"/>
    </location>
</feature>
<feature type="transmembrane region" description="Helical" evidence="1">
    <location>
        <begin position="147"/>
        <end position="166"/>
    </location>
</feature>
<keyword evidence="1" id="KW-0472">Membrane</keyword>
<organism evidence="2 3">
    <name type="scientific">Bacillus weihaiensis</name>
    <dbReference type="NCBI Taxonomy" id="1547283"/>
    <lineage>
        <taxon>Bacteria</taxon>
        <taxon>Bacillati</taxon>
        <taxon>Bacillota</taxon>
        <taxon>Bacilli</taxon>
        <taxon>Bacillales</taxon>
        <taxon>Bacillaceae</taxon>
        <taxon>Bacillus</taxon>
    </lineage>
</organism>
<dbReference type="KEGG" id="bwh:A9C19_02635"/>
<keyword evidence="3" id="KW-1185">Reference proteome</keyword>
<protein>
    <recommendedName>
        <fullName evidence="4">DUF1700 domain-containing protein</fullName>
    </recommendedName>
</protein>
<accession>A0A1L3MN13</accession>
<sequence length="206" mass="24249">MSPKEQYLRDLERALPHSFSKHEILKEYEAHIVEKQADYPERTIEEILEAMGDPVEIAQQFEIGQPAQKSFVSKNFVFCNFMFFFIGGLLTFCYHMYEGSLFSEAWGILARVPLTIVVVYTLFWMLLGFEIGREYGALGKKIFSRTFFMCLLPNVLLMFMTLFELIPVQWFQPFLTPAFIYICVVMTFLLYPISKLFYYLGMYRSV</sequence>
<dbReference type="Proteomes" id="UP000181936">
    <property type="component" value="Chromosome"/>
</dbReference>
<name>A0A1L3MN13_9BACI</name>
<keyword evidence="1" id="KW-1133">Transmembrane helix</keyword>
<feature type="transmembrane region" description="Helical" evidence="1">
    <location>
        <begin position="109"/>
        <end position="127"/>
    </location>
</feature>
<evidence type="ECO:0008006" key="4">
    <source>
        <dbReference type="Google" id="ProtNLM"/>
    </source>
</evidence>
<proteinExistence type="predicted"/>
<dbReference type="AlphaFoldDB" id="A0A1L3MN13"/>